<dbReference type="GO" id="GO:0003677">
    <property type="term" value="F:DNA binding"/>
    <property type="evidence" value="ECO:0007669"/>
    <property type="project" value="InterPro"/>
</dbReference>
<keyword evidence="2" id="KW-1277">Toxin-antitoxin system</keyword>
<dbReference type="RefSeq" id="WP_009625090.1">
    <property type="nucleotide sequence ID" value="NZ_VBTY01000003.1"/>
</dbReference>
<dbReference type="GO" id="GO:0016787">
    <property type="term" value="F:hydrolase activity"/>
    <property type="evidence" value="ECO:0007669"/>
    <property type="project" value="UniProtKB-KW"/>
</dbReference>
<evidence type="ECO:0000256" key="1">
    <source>
        <dbReference type="ARBA" id="ARBA00007521"/>
    </source>
</evidence>
<sequence length="111" mass="12375">MASYIPKKGDLIILTFDPQPGHEQKGRRPALVVSNTLFNQHTGLAIVCPITNTKRDFPFHVEISSSKTLTGYVMVEQVKSIDYKSRKVKLIEVAADELLAEVLSILDACIY</sequence>
<evidence type="ECO:0000256" key="2">
    <source>
        <dbReference type="ARBA" id="ARBA00022649"/>
    </source>
</evidence>
<comment type="similarity">
    <text evidence="1">Belongs to the PemK/MazF family.</text>
</comment>
<dbReference type="InterPro" id="IPR011067">
    <property type="entry name" value="Plasmid_toxin/cell-grow_inhib"/>
</dbReference>
<dbReference type="GO" id="GO:0004521">
    <property type="term" value="F:RNA endonuclease activity"/>
    <property type="evidence" value="ECO:0007669"/>
    <property type="project" value="TreeGrafter"/>
</dbReference>
<dbReference type="EC" id="3.1.-.-" evidence="3"/>
<dbReference type="PANTHER" id="PTHR33988">
    <property type="entry name" value="ENDORIBONUCLEASE MAZF-RELATED"/>
    <property type="match status" value="1"/>
</dbReference>
<keyword evidence="3" id="KW-0378">Hydrolase</keyword>
<gene>
    <name evidence="3" type="ORF">FEV09_00665</name>
</gene>
<keyword evidence="4" id="KW-1185">Reference proteome</keyword>
<comment type="caution">
    <text evidence="3">The sequence shown here is derived from an EMBL/GenBank/DDBJ whole genome shotgun (WGS) entry which is preliminary data.</text>
</comment>
<dbReference type="GO" id="GO:0006402">
    <property type="term" value="P:mRNA catabolic process"/>
    <property type="evidence" value="ECO:0007669"/>
    <property type="project" value="TreeGrafter"/>
</dbReference>
<dbReference type="PANTHER" id="PTHR33988:SF3">
    <property type="entry name" value="ENDORIBONUCLEASE TOXIN CHPB-RELATED"/>
    <property type="match status" value="1"/>
</dbReference>
<dbReference type="InterPro" id="IPR003477">
    <property type="entry name" value="PemK-like"/>
</dbReference>
<organism evidence="3 4">
    <name type="scientific">Pseudanabaena catenata USMAC16</name>
    <dbReference type="NCBI Taxonomy" id="1855837"/>
    <lineage>
        <taxon>Bacteria</taxon>
        <taxon>Bacillati</taxon>
        <taxon>Cyanobacteriota</taxon>
        <taxon>Cyanophyceae</taxon>
        <taxon>Pseudanabaenales</taxon>
        <taxon>Pseudanabaenaceae</taxon>
        <taxon>Pseudanabaena</taxon>
    </lineage>
</organism>
<evidence type="ECO:0000313" key="4">
    <source>
        <dbReference type="Proteomes" id="UP001152872"/>
    </source>
</evidence>
<dbReference type="AlphaFoldDB" id="A0A9X4RFT2"/>
<reference evidence="3" key="1">
    <citation type="submission" date="2019-05" db="EMBL/GenBank/DDBJ databases">
        <title>Whole genome sequencing of Pseudanabaena catenata USMAC16.</title>
        <authorList>
            <person name="Khan Z."/>
            <person name="Omar W.M."/>
            <person name="Convey P."/>
            <person name="Merican F."/>
            <person name="Najimudin N."/>
        </authorList>
    </citation>
    <scope>NUCLEOTIDE SEQUENCE</scope>
    <source>
        <strain evidence="3">USMAC16</strain>
    </source>
</reference>
<evidence type="ECO:0000313" key="3">
    <source>
        <dbReference type="EMBL" id="MDG3493063.1"/>
    </source>
</evidence>
<dbReference type="EMBL" id="VBTY01000003">
    <property type="protein sequence ID" value="MDG3493063.1"/>
    <property type="molecule type" value="Genomic_DNA"/>
</dbReference>
<name>A0A9X4RFT2_9CYAN</name>
<protein>
    <submittedName>
        <fullName evidence="3">Type II toxin-antitoxin system PemK/MazF family toxin</fullName>
        <ecNumber evidence="3">3.1.-.-</ecNumber>
    </submittedName>
</protein>
<dbReference type="Proteomes" id="UP001152872">
    <property type="component" value="Unassembled WGS sequence"/>
</dbReference>
<dbReference type="SUPFAM" id="SSF50118">
    <property type="entry name" value="Cell growth inhibitor/plasmid maintenance toxic component"/>
    <property type="match status" value="1"/>
</dbReference>
<dbReference type="Gene3D" id="2.30.30.110">
    <property type="match status" value="1"/>
</dbReference>
<proteinExistence type="inferred from homology"/>
<accession>A0A9X4RFT2</accession>
<dbReference type="GO" id="GO:0016075">
    <property type="term" value="P:rRNA catabolic process"/>
    <property type="evidence" value="ECO:0007669"/>
    <property type="project" value="TreeGrafter"/>
</dbReference>
<dbReference type="Pfam" id="PF02452">
    <property type="entry name" value="PemK_toxin"/>
    <property type="match status" value="1"/>
</dbReference>